<dbReference type="Proteomes" id="UP001597201">
    <property type="component" value="Unassembled WGS sequence"/>
</dbReference>
<feature type="transmembrane region" description="Helical" evidence="1">
    <location>
        <begin position="379"/>
        <end position="401"/>
    </location>
</feature>
<feature type="transmembrane region" description="Helical" evidence="1">
    <location>
        <begin position="352"/>
        <end position="373"/>
    </location>
</feature>
<gene>
    <name evidence="2" type="ORF">ACFQ39_00065</name>
</gene>
<organism evidence="2 3">
    <name type="scientific">Namhaeicola litoreus</name>
    <dbReference type="NCBI Taxonomy" id="1052145"/>
    <lineage>
        <taxon>Bacteria</taxon>
        <taxon>Pseudomonadati</taxon>
        <taxon>Bacteroidota</taxon>
        <taxon>Flavobacteriia</taxon>
        <taxon>Flavobacteriales</taxon>
        <taxon>Flavobacteriaceae</taxon>
        <taxon>Namhaeicola</taxon>
    </lineage>
</organism>
<evidence type="ECO:0000313" key="2">
    <source>
        <dbReference type="EMBL" id="MFD1313994.1"/>
    </source>
</evidence>
<reference evidence="3" key="1">
    <citation type="journal article" date="2019" name="Int. J. Syst. Evol. Microbiol.">
        <title>The Global Catalogue of Microorganisms (GCM) 10K type strain sequencing project: providing services to taxonomists for standard genome sequencing and annotation.</title>
        <authorList>
            <consortium name="The Broad Institute Genomics Platform"/>
            <consortium name="The Broad Institute Genome Sequencing Center for Infectious Disease"/>
            <person name="Wu L."/>
            <person name="Ma J."/>
        </authorList>
    </citation>
    <scope>NUCLEOTIDE SEQUENCE [LARGE SCALE GENOMIC DNA]</scope>
    <source>
        <strain evidence="3">CCUG 61485</strain>
    </source>
</reference>
<keyword evidence="1" id="KW-0472">Membrane</keyword>
<sequence>MTSDFVKLEQKQFFRSSYWQKSIALNILLGFVALYFIVVFIALGFSLYPIIFKYFPDQDPLVVASSFLFYWFLADLVMRFFFQKLPLMQVKPLLTLPIKKSKVIHYVLRKSLFSFFNFLPLFAIIPFGIVTVMEGGYDSGKMFTWIVFVVLATLIVNFLNFIIEIKSSESDLSFLPLLVIASILFGLNYFELVQFDTFLAQGVISIVEKPVYLIVPFLVLVGLYFLDFQNLKKQLYLDRSVRTKTMTINSSDLSWTQKFGSSAPFLKLDLRLIWRNKRSRSTVFILVIGLLYGLFFYPNKMYQEWDAMFVFVGVFITGIFMINFGQFIPAWDSSYYKLLMSQNIRYKDYLNSKYTLMMLSALILFILSIPYVYFGWKIILIHFAAMVYNIGVNSHVLLYAGSFNRKKINLDQRAAFNYQGTGAVQWLVGIPLLLLPVLFFYLPYKFINFESGLTFLIILGLLGILFHTKLMRFITAKYQEVKYPMIEAFNQDN</sequence>
<feature type="transmembrane region" description="Helical" evidence="1">
    <location>
        <begin position="447"/>
        <end position="467"/>
    </location>
</feature>
<feature type="transmembrane region" description="Helical" evidence="1">
    <location>
        <begin position="172"/>
        <end position="190"/>
    </location>
</feature>
<keyword evidence="3" id="KW-1185">Reference proteome</keyword>
<protein>
    <submittedName>
        <fullName evidence="2">DUF5687 family protein</fullName>
    </submittedName>
</protein>
<feature type="transmembrane region" description="Helical" evidence="1">
    <location>
        <begin position="112"/>
        <end position="130"/>
    </location>
</feature>
<keyword evidence="1" id="KW-1133">Transmembrane helix</keyword>
<feature type="transmembrane region" description="Helical" evidence="1">
    <location>
        <begin position="422"/>
        <end position="441"/>
    </location>
</feature>
<dbReference type="Pfam" id="PF18940">
    <property type="entry name" value="DUF5687"/>
    <property type="match status" value="1"/>
</dbReference>
<feature type="transmembrane region" description="Helical" evidence="1">
    <location>
        <begin position="210"/>
        <end position="226"/>
    </location>
</feature>
<dbReference type="EMBL" id="JBHTMY010000001">
    <property type="protein sequence ID" value="MFD1313994.1"/>
    <property type="molecule type" value="Genomic_DNA"/>
</dbReference>
<keyword evidence="1" id="KW-0812">Transmembrane</keyword>
<proteinExistence type="predicted"/>
<feature type="transmembrane region" description="Helical" evidence="1">
    <location>
        <begin position="142"/>
        <end position="163"/>
    </location>
</feature>
<feature type="transmembrane region" description="Helical" evidence="1">
    <location>
        <begin position="281"/>
        <end position="297"/>
    </location>
</feature>
<accession>A0ABW3XWQ1</accession>
<feature type="transmembrane region" description="Helical" evidence="1">
    <location>
        <begin position="23"/>
        <end position="48"/>
    </location>
</feature>
<evidence type="ECO:0000256" key="1">
    <source>
        <dbReference type="SAM" id="Phobius"/>
    </source>
</evidence>
<name>A0ABW3XWQ1_9FLAO</name>
<feature type="transmembrane region" description="Helical" evidence="1">
    <location>
        <begin position="60"/>
        <end position="82"/>
    </location>
</feature>
<feature type="transmembrane region" description="Helical" evidence="1">
    <location>
        <begin position="309"/>
        <end position="331"/>
    </location>
</feature>
<evidence type="ECO:0000313" key="3">
    <source>
        <dbReference type="Proteomes" id="UP001597201"/>
    </source>
</evidence>
<comment type="caution">
    <text evidence="2">The sequence shown here is derived from an EMBL/GenBank/DDBJ whole genome shotgun (WGS) entry which is preliminary data.</text>
</comment>
<dbReference type="RefSeq" id="WP_377175177.1">
    <property type="nucleotide sequence ID" value="NZ_JBHTMY010000001.1"/>
</dbReference>
<dbReference type="InterPro" id="IPR043742">
    <property type="entry name" value="DUF5687"/>
</dbReference>